<dbReference type="EMBL" id="SOSA01000003">
    <property type="protein sequence ID" value="THD00339.1"/>
    <property type="molecule type" value="Genomic_DNA"/>
</dbReference>
<gene>
    <name evidence="1" type="ORF">EYZ11_000232</name>
</gene>
<keyword evidence="2" id="KW-1185">Reference proteome</keyword>
<dbReference type="VEuPathDB" id="FungiDB:EYZ11_000232"/>
<sequence length="69" mass="7695">MNAGKAIDVATKWYKANAPHGRGLVNVDRIIQVSFQGDKVTTKIIWKKGDPEYPKLPRGQIAYSVKLGR</sequence>
<dbReference type="Proteomes" id="UP000308092">
    <property type="component" value="Unassembled WGS sequence"/>
</dbReference>
<dbReference type="AlphaFoldDB" id="A0A4S3JXS1"/>
<comment type="caution">
    <text evidence="1">The sequence shown here is derived from an EMBL/GenBank/DDBJ whole genome shotgun (WGS) entry which is preliminary data.</text>
</comment>
<organism evidence="1 2">
    <name type="scientific">Aspergillus tanneri</name>
    <dbReference type="NCBI Taxonomy" id="1220188"/>
    <lineage>
        <taxon>Eukaryota</taxon>
        <taxon>Fungi</taxon>
        <taxon>Dikarya</taxon>
        <taxon>Ascomycota</taxon>
        <taxon>Pezizomycotina</taxon>
        <taxon>Eurotiomycetes</taxon>
        <taxon>Eurotiomycetidae</taxon>
        <taxon>Eurotiales</taxon>
        <taxon>Aspergillaceae</taxon>
        <taxon>Aspergillus</taxon>
        <taxon>Aspergillus subgen. Circumdati</taxon>
    </lineage>
</organism>
<proteinExistence type="predicted"/>
<evidence type="ECO:0000313" key="2">
    <source>
        <dbReference type="Proteomes" id="UP000308092"/>
    </source>
</evidence>
<evidence type="ECO:0000313" key="1">
    <source>
        <dbReference type="EMBL" id="THD00339.1"/>
    </source>
</evidence>
<protein>
    <submittedName>
        <fullName evidence="1">Uncharacterized protein</fullName>
    </submittedName>
</protein>
<name>A0A4S3JXS1_9EURO</name>
<accession>A0A4S3JXS1</accession>
<reference evidence="1 2" key="1">
    <citation type="submission" date="2019-03" db="EMBL/GenBank/DDBJ databases">
        <title>The genome sequence of a newly discovered highly antifungal drug resistant Aspergillus species, Aspergillus tanneri NIH 1004.</title>
        <authorList>
            <person name="Mounaud S."/>
            <person name="Singh I."/>
            <person name="Joardar V."/>
            <person name="Pakala S."/>
            <person name="Pakala S."/>
            <person name="Venepally P."/>
            <person name="Hoover J."/>
            <person name="Nierman W."/>
            <person name="Chung J."/>
            <person name="Losada L."/>
        </authorList>
    </citation>
    <scope>NUCLEOTIDE SEQUENCE [LARGE SCALE GENOMIC DNA]</scope>
    <source>
        <strain evidence="1 2">NIH1004</strain>
    </source>
</reference>